<evidence type="ECO:0000313" key="3">
    <source>
        <dbReference type="Proteomes" id="UP000635278"/>
    </source>
</evidence>
<sequence length="422" mass="46335">MARLRHYVTGIALVFATFGTAPQPARAAVSLFAPAPGADAFEQWWRGITIGGHIDGGITANPARPDNGINFGNFIGDHANQAQLNQFDLNVIRPVDPDARGYSFGFTLEANYGSDSRYYHLLGISDQAFNARYQIIPAQAHVDAHLPWFTKRGVEMQAGILQAPMGPEAFDPNARPFYTFSYTGEYSVPFEHVGMMATIHVTPMIDVLTGIDTGNQTTFGRNDNNAEPAGYAGINLNNLAHGKLTITELSRFGPEDSRYALGARQANGAMRFWNDLLATYHVSDTLTLMGEFNYLHDNGLRADAESVVTYLSWHFAKNLTFNYRGEIYRDNTGLLVSSFLSDEAYMRGIAGTTPAPAESAPPTTYGALTLGVTWRKPLTEKAGYFAIRPEIRFDRSLNGTSPFNDGRNTGMFTFGGDMMLGF</sequence>
<keyword evidence="3" id="KW-1185">Reference proteome</keyword>
<gene>
    <name evidence="2" type="ORF">GOB93_13415</name>
</gene>
<reference evidence="2 3" key="1">
    <citation type="journal article" date="2020" name="Int. J. Syst. Evol. Microbiol.">
        <title>Novel acetic acid bacteria from cider fermentations: Acetobacter conturbans sp. nov. and Acetobacter fallax sp. nov.</title>
        <authorList>
            <person name="Sombolestani A.S."/>
            <person name="Cleenwerck I."/>
            <person name="Cnockaert M."/>
            <person name="Borremans W."/>
            <person name="Wieme A.D."/>
            <person name="De Vuyst L."/>
            <person name="Vandamme P."/>
        </authorList>
    </citation>
    <scope>NUCLEOTIDE SEQUENCE [LARGE SCALE GENOMIC DNA]</scope>
    <source>
        <strain evidence="2 3">LMG 30640</strain>
    </source>
</reference>
<feature type="chain" id="PRO_5047346828" evidence="1">
    <location>
        <begin position="28"/>
        <end position="422"/>
    </location>
</feature>
<feature type="signal peptide" evidence="1">
    <location>
        <begin position="1"/>
        <end position="27"/>
    </location>
</feature>
<evidence type="ECO:0000256" key="1">
    <source>
        <dbReference type="SAM" id="SignalP"/>
    </source>
</evidence>
<dbReference type="Pfam" id="PF07642">
    <property type="entry name" value="BBP2"/>
    <property type="match status" value="1"/>
</dbReference>
<protein>
    <submittedName>
        <fullName evidence="2">Outer membrane beta-barrel protein</fullName>
    </submittedName>
</protein>
<keyword evidence="1" id="KW-0732">Signal</keyword>
<dbReference type="Proteomes" id="UP000635278">
    <property type="component" value="Unassembled WGS sequence"/>
</dbReference>
<dbReference type="EMBL" id="WOTB01000018">
    <property type="protein sequence ID" value="NHN85632.1"/>
    <property type="molecule type" value="Genomic_DNA"/>
</dbReference>
<organism evidence="2 3">
    <name type="scientific">Acetobacter musti</name>
    <dbReference type="NCBI Taxonomy" id="864732"/>
    <lineage>
        <taxon>Bacteria</taxon>
        <taxon>Pseudomonadati</taxon>
        <taxon>Pseudomonadota</taxon>
        <taxon>Alphaproteobacteria</taxon>
        <taxon>Acetobacterales</taxon>
        <taxon>Acetobacteraceae</taxon>
        <taxon>Acetobacter</taxon>
    </lineage>
</organism>
<proteinExistence type="predicted"/>
<dbReference type="InterPro" id="IPR011486">
    <property type="entry name" value="BBP2"/>
</dbReference>
<accession>A0ABX0JS29</accession>
<comment type="caution">
    <text evidence="2">The sequence shown here is derived from an EMBL/GenBank/DDBJ whole genome shotgun (WGS) entry which is preliminary data.</text>
</comment>
<name>A0ABX0JS29_9PROT</name>
<evidence type="ECO:0000313" key="2">
    <source>
        <dbReference type="EMBL" id="NHN85632.1"/>
    </source>
</evidence>
<dbReference type="RefSeq" id="WP_173584020.1">
    <property type="nucleotide sequence ID" value="NZ_WOTB01000018.1"/>
</dbReference>